<dbReference type="Proteomes" id="UP000315751">
    <property type="component" value="Unassembled WGS sequence"/>
</dbReference>
<keyword evidence="2" id="KW-1185">Reference proteome</keyword>
<gene>
    <name evidence="1" type="ORF">FBZ90_11545</name>
</gene>
<dbReference type="RefSeq" id="WP_145735172.1">
    <property type="nucleotide sequence ID" value="NZ_VITR01000015.1"/>
</dbReference>
<dbReference type="EMBL" id="VITR01000015">
    <property type="protein sequence ID" value="TWB37232.1"/>
    <property type="molecule type" value="Genomic_DNA"/>
</dbReference>
<dbReference type="AlphaFoldDB" id="A0A560GT60"/>
<proteinExistence type="predicted"/>
<comment type="caution">
    <text evidence="1">The sequence shown here is derived from an EMBL/GenBank/DDBJ whole genome shotgun (WGS) entry which is preliminary data.</text>
</comment>
<accession>A0A560GT60</accession>
<evidence type="ECO:0000313" key="2">
    <source>
        <dbReference type="Proteomes" id="UP000315751"/>
    </source>
</evidence>
<organism evidence="1 2">
    <name type="scientific">Nitrospirillum amazonense</name>
    <dbReference type="NCBI Taxonomy" id="28077"/>
    <lineage>
        <taxon>Bacteria</taxon>
        <taxon>Pseudomonadati</taxon>
        <taxon>Pseudomonadota</taxon>
        <taxon>Alphaproteobacteria</taxon>
        <taxon>Rhodospirillales</taxon>
        <taxon>Azospirillaceae</taxon>
        <taxon>Nitrospirillum</taxon>
    </lineage>
</organism>
<name>A0A560GT60_9PROT</name>
<reference evidence="1 2" key="1">
    <citation type="submission" date="2019-06" db="EMBL/GenBank/DDBJ databases">
        <title>Genomic Encyclopedia of Type Strains, Phase IV (KMG-V): Genome sequencing to study the core and pangenomes of soil and plant-associated prokaryotes.</title>
        <authorList>
            <person name="Whitman W."/>
        </authorList>
    </citation>
    <scope>NUCLEOTIDE SEQUENCE [LARGE SCALE GENOMIC DNA]</scope>
    <source>
        <strain evidence="1 2">BR 11622</strain>
    </source>
</reference>
<sequence length="192" mass="20379">MYHPEALAPIITFLRDIGIGVEVGDGGRGGFLSGVNIHAGVIHVHPETLAGSGDLLHEAGHIAIVPQRFRAQLGSDLQVDTDAAIAAETGSPQPEDPVLAMPILQGEFMAQAWSYAAALHLGLSPACIFFPGSYKHTDYAGAHPMQQWLESGTHYGPNALARVGMTGFSGLFAFMGENGLPPFPHMTRWVQA</sequence>
<protein>
    <submittedName>
        <fullName evidence="1">Uncharacterized protein</fullName>
    </submittedName>
</protein>
<dbReference type="OrthoDB" id="1441538at2"/>
<evidence type="ECO:0000313" key="1">
    <source>
        <dbReference type="EMBL" id="TWB37232.1"/>
    </source>
</evidence>